<name>D2IDZ9_AILME</name>
<reference evidence="1" key="1">
    <citation type="journal article" date="2010" name="Nature">
        <title>The sequence and de novo assembly of the giant panda genome.</title>
        <authorList>
            <person name="Li R."/>
            <person name="Fan W."/>
            <person name="Tian G."/>
            <person name="Zhu H."/>
            <person name="He L."/>
            <person name="Cai J."/>
            <person name="Huang Q."/>
            <person name="Cai Q."/>
            <person name="Li B."/>
            <person name="Bai Y."/>
            <person name="Zhang Z."/>
            <person name="Zhang Y."/>
            <person name="Wang W."/>
            <person name="Li J."/>
            <person name="Wei F."/>
            <person name="Li H."/>
            <person name="Jian M."/>
            <person name="Li J."/>
            <person name="Zhang Z."/>
            <person name="Nielsen R."/>
            <person name="Li D."/>
            <person name="Gu W."/>
            <person name="Yang Z."/>
            <person name="Xuan Z."/>
            <person name="Ryder O.A."/>
            <person name="Leung F.C."/>
            <person name="Zhou Y."/>
            <person name="Cao J."/>
            <person name="Sun X."/>
            <person name="Fu Y."/>
            <person name="Fang X."/>
            <person name="Guo X."/>
            <person name="Wang B."/>
            <person name="Hou R."/>
            <person name="Shen F."/>
            <person name="Mu B."/>
            <person name="Ni P."/>
            <person name="Lin R."/>
            <person name="Qian W."/>
            <person name="Wang G."/>
            <person name="Yu C."/>
            <person name="Nie W."/>
            <person name="Wang J."/>
            <person name="Wu Z."/>
            <person name="Liang H."/>
            <person name="Min J."/>
            <person name="Wu Q."/>
            <person name="Cheng S."/>
            <person name="Ruan J."/>
            <person name="Wang M."/>
            <person name="Shi Z."/>
            <person name="Wen M."/>
            <person name="Liu B."/>
            <person name="Ren X."/>
            <person name="Zheng H."/>
            <person name="Dong D."/>
            <person name="Cook K."/>
            <person name="Shan G."/>
            <person name="Zhang H."/>
            <person name="Kosiol C."/>
            <person name="Xie X."/>
            <person name="Lu Z."/>
            <person name="Zheng H."/>
            <person name="Li Y."/>
            <person name="Steiner C.C."/>
            <person name="Lam T.T."/>
            <person name="Lin S."/>
            <person name="Zhang Q."/>
            <person name="Li G."/>
            <person name="Tian J."/>
            <person name="Gong T."/>
            <person name="Liu H."/>
            <person name="Zhang D."/>
            <person name="Fang L."/>
            <person name="Ye C."/>
            <person name="Zhang J."/>
            <person name="Hu W."/>
            <person name="Xu A."/>
            <person name="Ren Y."/>
            <person name="Zhang G."/>
            <person name="Bruford M.W."/>
            <person name="Li Q."/>
            <person name="Ma L."/>
            <person name="Guo Y."/>
            <person name="An N."/>
            <person name="Hu Y."/>
            <person name="Zheng Y."/>
            <person name="Shi Y."/>
            <person name="Li Z."/>
            <person name="Liu Q."/>
            <person name="Chen Y."/>
            <person name="Zhao J."/>
            <person name="Qu N."/>
            <person name="Zhao S."/>
            <person name="Tian F."/>
            <person name="Wang X."/>
            <person name="Wang H."/>
            <person name="Xu L."/>
            <person name="Liu X."/>
            <person name="Vinar T."/>
            <person name="Wang Y."/>
            <person name="Lam T.W."/>
            <person name="Yiu S.M."/>
            <person name="Liu S."/>
            <person name="Zhang H."/>
            <person name="Li D."/>
            <person name="Huang Y."/>
            <person name="Wang X."/>
            <person name="Yang G."/>
            <person name="Jiang Z."/>
            <person name="Wang J."/>
            <person name="Qin N."/>
            <person name="Li L."/>
            <person name="Li J."/>
            <person name="Bolund L."/>
            <person name="Kristiansen K."/>
            <person name="Wong G.K."/>
            <person name="Olson M."/>
            <person name="Zhang X."/>
            <person name="Li S."/>
            <person name="Yang H."/>
            <person name="Wang J."/>
            <person name="Wang J."/>
        </authorList>
    </citation>
    <scope>NUCLEOTIDE SEQUENCE</scope>
</reference>
<dbReference type="AlphaFoldDB" id="D2IDZ9"/>
<accession>D2IDZ9</accession>
<dbReference type="EMBL" id="GQ181175">
    <property type="protein sequence ID" value="ACT35646.1"/>
    <property type="molecule type" value="Genomic_DNA"/>
</dbReference>
<proteinExistence type="predicted"/>
<evidence type="ECO:0000313" key="1">
    <source>
        <dbReference type="EMBL" id="ACT35646.1"/>
    </source>
</evidence>
<sequence length="154" mass="17367">MDERAATQLRCFESWKHRAPVLPERWCEAWSDFGRTYPLSLDSMTVSEDNPFWIQEDGGDHYNWFLDTAMVGNPEVAMIFHPGGLQAPDSVEVYEKPVTSRFLWIGAHRAHCGLWAVWVPNSGTYISEHWAPCCLSLLLSAPHALHSGPGDVPT</sequence>
<reference evidence="1" key="2">
    <citation type="journal article" date="2010" name="Sci. China Life Sci.">
        <title>Sequencing, annotation and comparative analysis of nine BACs of giant panda (Ailuropoda melanoleuca).</title>
        <authorList>
            <person name="Zheng Y."/>
            <person name="Cai J."/>
            <person name="Li J."/>
            <person name="Lin R."/>
            <person name="Tian F."/>
            <person name="Wang X."/>
            <person name="Wang J."/>
        </authorList>
    </citation>
    <scope>NUCLEOTIDE SEQUENCE</scope>
</reference>
<protein>
    <submittedName>
        <fullName evidence="1">Uncharacterized protein</fullName>
    </submittedName>
</protein>
<organism evidence="1">
    <name type="scientific">Ailuropoda melanoleuca</name>
    <name type="common">Giant panda</name>
    <dbReference type="NCBI Taxonomy" id="9646"/>
    <lineage>
        <taxon>Eukaryota</taxon>
        <taxon>Metazoa</taxon>
        <taxon>Chordata</taxon>
        <taxon>Craniata</taxon>
        <taxon>Vertebrata</taxon>
        <taxon>Euteleostomi</taxon>
        <taxon>Mammalia</taxon>
        <taxon>Eutheria</taxon>
        <taxon>Laurasiatheria</taxon>
        <taxon>Carnivora</taxon>
        <taxon>Caniformia</taxon>
        <taxon>Ursidae</taxon>
        <taxon>Ailuropoda</taxon>
    </lineage>
</organism>